<gene>
    <name evidence="1" type="ORF">EGR_07439</name>
</gene>
<dbReference type="GeneID" id="36343154"/>
<dbReference type="EMBL" id="APAU02000077">
    <property type="protein sequence ID" value="EUB57698.1"/>
    <property type="molecule type" value="Genomic_DNA"/>
</dbReference>
<proteinExistence type="predicted"/>
<dbReference type="KEGG" id="egl:EGR_07439"/>
<evidence type="ECO:0000313" key="2">
    <source>
        <dbReference type="Proteomes" id="UP000019149"/>
    </source>
</evidence>
<protein>
    <submittedName>
        <fullName evidence="1">Uncharacterized protein</fullName>
    </submittedName>
</protein>
<organism evidence="1 2">
    <name type="scientific">Echinococcus granulosus</name>
    <name type="common">Hydatid tapeworm</name>
    <dbReference type="NCBI Taxonomy" id="6210"/>
    <lineage>
        <taxon>Eukaryota</taxon>
        <taxon>Metazoa</taxon>
        <taxon>Spiralia</taxon>
        <taxon>Lophotrochozoa</taxon>
        <taxon>Platyhelminthes</taxon>
        <taxon>Cestoda</taxon>
        <taxon>Eucestoda</taxon>
        <taxon>Cyclophyllidea</taxon>
        <taxon>Taeniidae</taxon>
        <taxon>Echinococcus</taxon>
        <taxon>Echinococcus granulosus group</taxon>
    </lineage>
</organism>
<sequence length="400" mass="45619">MAFLRRGNSNVTSEKLITVKTLATTSKIISICQKRLPISRLLHQEAFYHSTCDMKYNYMEKEMALHPKLYPTEKMGYSNRRFPLNSAACPQVTVQRKEAESFKAEVNMDHGFSIVPLGSVLVRKSNRQIFTFSPQRNSRQLKDQNKPVVFHISKFLKARISLYNSSNNKEALLRGDISKRNKMYIYKFFSFPFCSFLMKGNKKTFLFNRPRKYQIYSGVKSKPLVGGCGAAKGDKSYPKEGFAVNEFDWQTWNHVPRRRLAQKPSIPPCHLKQSKGVGEKVAFSTPGPSGRPADVGGVETDASKSSNCIQRRRNLLNLKVLEFVFGIRGWELFAYLQNDHALIICKVQNLSNFLVLWETKTNYALLPQSDTYSHLIGPVRIVLSKNGFPVDFLSNFGEAD</sequence>
<keyword evidence="2" id="KW-1185">Reference proteome</keyword>
<reference evidence="1 2" key="1">
    <citation type="journal article" date="2013" name="Nat. Genet.">
        <title>The genome of the hydatid tapeworm Echinococcus granulosus.</title>
        <authorList>
            <person name="Zheng H."/>
            <person name="Zhang W."/>
            <person name="Zhang L."/>
            <person name="Zhang Z."/>
            <person name="Li J."/>
            <person name="Lu G."/>
            <person name="Zhu Y."/>
            <person name="Wang Y."/>
            <person name="Huang Y."/>
            <person name="Liu J."/>
            <person name="Kang H."/>
            <person name="Chen J."/>
            <person name="Wang L."/>
            <person name="Chen A."/>
            <person name="Yu S."/>
            <person name="Gao Z."/>
            <person name="Jin L."/>
            <person name="Gu W."/>
            <person name="Wang Z."/>
            <person name="Zhao L."/>
            <person name="Shi B."/>
            <person name="Wen H."/>
            <person name="Lin R."/>
            <person name="Jones M.K."/>
            <person name="Brejova B."/>
            <person name="Vinar T."/>
            <person name="Zhao G."/>
            <person name="McManus D.P."/>
            <person name="Chen Z."/>
            <person name="Zhou Y."/>
            <person name="Wang S."/>
        </authorList>
    </citation>
    <scope>NUCLEOTIDE SEQUENCE [LARGE SCALE GENOMIC DNA]</scope>
</reference>
<comment type="caution">
    <text evidence="1">The sequence shown here is derived from an EMBL/GenBank/DDBJ whole genome shotgun (WGS) entry which is preliminary data.</text>
</comment>
<dbReference type="AlphaFoldDB" id="W6U8R0"/>
<dbReference type="RefSeq" id="XP_024348894.1">
    <property type="nucleotide sequence ID" value="XM_024496688.1"/>
</dbReference>
<accession>W6U8R0</accession>
<evidence type="ECO:0000313" key="1">
    <source>
        <dbReference type="EMBL" id="EUB57698.1"/>
    </source>
</evidence>
<name>W6U8R0_ECHGR</name>
<dbReference type="Proteomes" id="UP000019149">
    <property type="component" value="Unassembled WGS sequence"/>
</dbReference>
<dbReference type="CTD" id="36343154"/>